<keyword evidence="4 6" id="KW-0238">DNA-binding</keyword>
<dbReference type="Gene3D" id="3.30.70.980">
    <property type="match status" value="2"/>
</dbReference>
<dbReference type="GO" id="GO:0005829">
    <property type="term" value="C:cytosol"/>
    <property type="evidence" value="ECO:0007669"/>
    <property type="project" value="TreeGrafter"/>
</dbReference>
<dbReference type="NCBIfam" id="NF009044">
    <property type="entry name" value="PRK12378.1"/>
    <property type="match status" value="1"/>
</dbReference>
<dbReference type="PANTHER" id="PTHR12532:SF6">
    <property type="entry name" value="TRANSCRIPTIONAL REGULATORY PROTEIN YEBC-RELATED"/>
    <property type="match status" value="1"/>
</dbReference>
<comment type="similarity">
    <text evidence="1 6">Belongs to the TACO1 family.</text>
</comment>
<dbReference type="RefSeq" id="WP_188882051.1">
    <property type="nucleotide sequence ID" value="NZ_BMOY01000019.1"/>
</dbReference>
<dbReference type="InterPro" id="IPR048300">
    <property type="entry name" value="TACO1_YebC-like_2nd/3rd_dom"/>
</dbReference>
<reference evidence="9" key="1">
    <citation type="journal article" date="2014" name="Int. J. Syst. Evol. Microbiol.">
        <title>Complete genome sequence of Corynebacterium casei LMG S-19264T (=DSM 44701T), isolated from a smear-ripened cheese.</title>
        <authorList>
            <consortium name="US DOE Joint Genome Institute (JGI-PGF)"/>
            <person name="Walter F."/>
            <person name="Albersmeier A."/>
            <person name="Kalinowski J."/>
            <person name="Ruckert C."/>
        </authorList>
    </citation>
    <scope>NUCLEOTIDE SEQUENCE</scope>
    <source>
        <strain evidence="9">JCM 18487</strain>
    </source>
</reference>
<protein>
    <recommendedName>
        <fullName evidence="6">Probable transcriptional regulatory protein GCM10010885_14210</fullName>
    </recommendedName>
</protein>
<evidence type="ECO:0000313" key="10">
    <source>
        <dbReference type="Proteomes" id="UP000637695"/>
    </source>
</evidence>
<reference evidence="9" key="2">
    <citation type="submission" date="2020-09" db="EMBL/GenBank/DDBJ databases">
        <authorList>
            <person name="Sun Q."/>
            <person name="Ohkuma M."/>
        </authorList>
    </citation>
    <scope>NUCLEOTIDE SEQUENCE</scope>
    <source>
        <strain evidence="9">JCM 18487</strain>
    </source>
</reference>
<evidence type="ECO:0000256" key="2">
    <source>
        <dbReference type="ARBA" id="ARBA00022490"/>
    </source>
</evidence>
<dbReference type="InterPro" id="IPR026564">
    <property type="entry name" value="Transcrip_reg_TACO1-like_dom3"/>
</dbReference>
<dbReference type="NCBIfam" id="TIGR01033">
    <property type="entry name" value="YebC/PmpR family DNA-binding transcriptional regulator"/>
    <property type="match status" value="1"/>
</dbReference>
<keyword evidence="2 6" id="KW-0963">Cytoplasm</keyword>
<comment type="subcellular location">
    <subcellularLocation>
        <location evidence="6">Cytoplasm</location>
    </subcellularLocation>
</comment>
<dbReference type="FunFam" id="1.10.10.200:FF:000002">
    <property type="entry name" value="Probable transcriptional regulatory protein CLM62_37755"/>
    <property type="match status" value="1"/>
</dbReference>
<comment type="caution">
    <text evidence="9">The sequence shown here is derived from an EMBL/GenBank/DDBJ whole genome shotgun (WGS) entry which is preliminary data.</text>
</comment>
<gene>
    <name evidence="9" type="ORF">GCM10010885_14210</name>
</gene>
<dbReference type="GO" id="GO:0006355">
    <property type="term" value="P:regulation of DNA-templated transcription"/>
    <property type="evidence" value="ECO:0007669"/>
    <property type="project" value="UniProtKB-UniRule"/>
</dbReference>
<evidence type="ECO:0000256" key="1">
    <source>
        <dbReference type="ARBA" id="ARBA00008724"/>
    </source>
</evidence>
<dbReference type="Pfam" id="PF20772">
    <property type="entry name" value="TACO1_YebC_N"/>
    <property type="match status" value="1"/>
</dbReference>
<evidence type="ECO:0000259" key="8">
    <source>
        <dbReference type="Pfam" id="PF20772"/>
    </source>
</evidence>
<dbReference type="NCBIfam" id="NF001030">
    <property type="entry name" value="PRK00110.1"/>
    <property type="match status" value="1"/>
</dbReference>
<evidence type="ECO:0000259" key="7">
    <source>
        <dbReference type="Pfam" id="PF01709"/>
    </source>
</evidence>
<dbReference type="PANTHER" id="PTHR12532">
    <property type="entry name" value="TRANSLATIONAL ACTIVATOR OF CYTOCHROME C OXIDASE 1"/>
    <property type="match status" value="1"/>
</dbReference>
<feature type="domain" description="TACO1/YebC-like N-terminal" evidence="8">
    <location>
        <begin position="5"/>
        <end position="75"/>
    </location>
</feature>
<evidence type="ECO:0000256" key="4">
    <source>
        <dbReference type="ARBA" id="ARBA00023125"/>
    </source>
</evidence>
<accession>A0A917K9T0</accession>
<dbReference type="InterPro" id="IPR017856">
    <property type="entry name" value="Integrase-like_N"/>
</dbReference>
<dbReference type="Pfam" id="PF01709">
    <property type="entry name" value="Transcrip_reg"/>
    <property type="match status" value="1"/>
</dbReference>
<sequence length="247" mass="27130">MAGHSKWHNIQRRKGKQDALRGQLFTKLSRDIYRAAKEGGGNPETNPRLKAAIERARENNLPMDNIQRTIAKATGTLQGVTYEEVVYEGYGPGGVAVMLDIVTDNRNRTAAEIRHIFNRRGGSLGESGCVSWMFQRIGLITIPKAKCPFSADELLEKAVEAGADDLREDGEMYEVVTAPESFTAVRDALEALGLPLEDAELTYEPKTTVPLAGEAVDRVLDLIEALEAHDDVQNVYANFEVSEADAV</sequence>
<proteinExistence type="inferred from homology"/>
<dbReference type="SUPFAM" id="SSF75625">
    <property type="entry name" value="YebC-like"/>
    <property type="match status" value="1"/>
</dbReference>
<dbReference type="InterPro" id="IPR049083">
    <property type="entry name" value="TACO1_YebC_N"/>
</dbReference>
<feature type="domain" description="TACO1/YebC-like second and third" evidence="7">
    <location>
        <begin position="82"/>
        <end position="239"/>
    </location>
</feature>
<dbReference type="Gene3D" id="1.10.10.200">
    <property type="match status" value="1"/>
</dbReference>
<keyword evidence="3 6" id="KW-0805">Transcription regulation</keyword>
<dbReference type="EMBL" id="BMOY01000019">
    <property type="protein sequence ID" value="GGJ06228.1"/>
    <property type="molecule type" value="Genomic_DNA"/>
</dbReference>
<name>A0A917K9T0_9BACL</name>
<dbReference type="InterPro" id="IPR002876">
    <property type="entry name" value="Transcrip_reg_TACO1-like"/>
</dbReference>
<evidence type="ECO:0000256" key="6">
    <source>
        <dbReference type="HAMAP-Rule" id="MF_00693"/>
    </source>
</evidence>
<evidence type="ECO:0000256" key="5">
    <source>
        <dbReference type="ARBA" id="ARBA00023163"/>
    </source>
</evidence>
<dbReference type="GO" id="GO:0003677">
    <property type="term" value="F:DNA binding"/>
    <property type="evidence" value="ECO:0007669"/>
    <property type="project" value="UniProtKB-UniRule"/>
</dbReference>
<dbReference type="HAMAP" id="MF_00693">
    <property type="entry name" value="Transcrip_reg_TACO1"/>
    <property type="match status" value="1"/>
</dbReference>
<dbReference type="Proteomes" id="UP000637695">
    <property type="component" value="Unassembled WGS sequence"/>
</dbReference>
<dbReference type="InterPro" id="IPR029072">
    <property type="entry name" value="YebC-like"/>
</dbReference>
<evidence type="ECO:0000313" key="9">
    <source>
        <dbReference type="EMBL" id="GGJ06228.1"/>
    </source>
</evidence>
<keyword evidence="5 6" id="KW-0804">Transcription</keyword>
<evidence type="ECO:0000256" key="3">
    <source>
        <dbReference type="ARBA" id="ARBA00023015"/>
    </source>
</evidence>
<organism evidence="9 10">
    <name type="scientific">Alicyclobacillus cellulosilyticus</name>
    <dbReference type="NCBI Taxonomy" id="1003997"/>
    <lineage>
        <taxon>Bacteria</taxon>
        <taxon>Bacillati</taxon>
        <taxon>Bacillota</taxon>
        <taxon>Bacilli</taxon>
        <taxon>Bacillales</taxon>
        <taxon>Alicyclobacillaceae</taxon>
        <taxon>Alicyclobacillus</taxon>
    </lineage>
</organism>
<keyword evidence="10" id="KW-1185">Reference proteome</keyword>
<dbReference type="AlphaFoldDB" id="A0A917K9T0"/>